<protein>
    <submittedName>
        <fullName evidence="1">Uncharacterized protein</fullName>
    </submittedName>
</protein>
<name>A0A9W9HC99_9EURO</name>
<reference evidence="1" key="2">
    <citation type="journal article" date="2023" name="IMA Fungus">
        <title>Comparative genomic study of the Penicillium genus elucidates a diverse pangenome and 15 lateral gene transfer events.</title>
        <authorList>
            <person name="Petersen C."/>
            <person name="Sorensen T."/>
            <person name="Nielsen M.R."/>
            <person name="Sondergaard T.E."/>
            <person name="Sorensen J.L."/>
            <person name="Fitzpatrick D.A."/>
            <person name="Frisvad J.C."/>
            <person name="Nielsen K.L."/>
        </authorList>
    </citation>
    <scope>NUCLEOTIDE SEQUENCE</scope>
    <source>
        <strain evidence="1">IBT 22155</strain>
    </source>
</reference>
<accession>A0A9W9HC99</accession>
<evidence type="ECO:0000313" key="2">
    <source>
        <dbReference type="Proteomes" id="UP001149079"/>
    </source>
</evidence>
<dbReference type="OrthoDB" id="4359454at2759"/>
<gene>
    <name evidence="1" type="ORF">N7515_002837</name>
</gene>
<dbReference type="RefSeq" id="XP_056525694.1">
    <property type="nucleotide sequence ID" value="XM_056663581.1"/>
</dbReference>
<reference evidence="1" key="1">
    <citation type="submission" date="2022-11" db="EMBL/GenBank/DDBJ databases">
        <authorList>
            <person name="Petersen C."/>
        </authorList>
    </citation>
    <scope>NUCLEOTIDE SEQUENCE</scope>
    <source>
        <strain evidence="1">IBT 22155</strain>
    </source>
</reference>
<proteinExistence type="predicted"/>
<comment type="caution">
    <text evidence="1">The sequence shown here is derived from an EMBL/GenBank/DDBJ whole genome shotgun (WGS) entry which is preliminary data.</text>
</comment>
<keyword evidence="2" id="KW-1185">Reference proteome</keyword>
<organism evidence="1 2">
    <name type="scientific">Penicillium bovifimosum</name>
    <dbReference type="NCBI Taxonomy" id="126998"/>
    <lineage>
        <taxon>Eukaryota</taxon>
        <taxon>Fungi</taxon>
        <taxon>Dikarya</taxon>
        <taxon>Ascomycota</taxon>
        <taxon>Pezizomycotina</taxon>
        <taxon>Eurotiomycetes</taxon>
        <taxon>Eurotiomycetidae</taxon>
        <taxon>Eurotiales</taxon>
        <taxon>Aspergillaceae</taxon>
        <taxon>Penicillium</taxon>
    </lineage>
</organism>
<dbReference type="GeneID" id="81402751"/>
<sequence length="215" mass="24057">MTPTPSMPPDVRRDIVLNILHTVAGATRSNLFTQEIMGLGATVETFEPNDKDFLASQTQCLFEPISEKAIKPWKISATYVAESASSNITIATLQVFNFIRIQFSYRRQGKTYLSKTFGWDRIDFEKFCGGKDSGFLFSPSGKCRGVDTPAWSHQLVQEWWDGEILAGPSVRFVLCTDGIAEENSLLISELGAIAQVIEYRRTQPEFLTAMLFPVS</sequence>
<dbReference type="EMBL" id="JAPQKL010000002">
    <property type="protein sequence ID" value="KAJ5144050.1"/>
    <property type="molecule type" value="Genomic_DNA"/>
</dbReference>
<evidence type="ECO:0000313" key="1">
    <source>
        <dbReference type="EMBL" id="KAJ5144050.1"/>
    </source>
</evidence>
<dbReference type="AlphaFoldDB" id="A0A9W9HC99"/>
<dbReference type="Proteomes" id="UP001149079">
    <property type="component" value="Unassembled WGS sequence"/>
</dbReference>